<dbReference type="AlphaFoldDB" id="A0A540L515"/>
<proteinExistence type="inferred from homology"/>
<dbReference type="GO" id="GO:0004553">
    <property type="term" value="F:hydrolase activity, hydrolyzing O-glycosyl compounds"/>
    <property type="evidence" value="ECO:0007669"/>
    <property type="project" value="InterPro"/>
</dbReference>
<dbReference type="Pfam" id="PF00232">
    <property type="entry name" value="Glyco_hydro_1"/>
    <property type="match status" value="1"/>
</dbReference>
<gene>
    <name evidence="3" type="ORF">C1H46_032872</name>
</gene>
<dbReference type="InterPro" id="IPR017853">
    <property type="entry name" value="GH"/>
</dbReference>
<dbReference type="GO" id="GO:0005975">
    <property type="term" value="P:carbohydrate metabolic process"/>
    <property type="evidence" value="ECO:0007669"/>
    <property type="project" value="InterPro"/>
</dbReference>
<evidence type="ECO:0000256" key="1">
    <source>
        <dbReference type="ARBA" id="ARBA00010838"/>
    </source>
</evidence>
<dbReference type="Proteomes" id="UP000315295">
    <property type="component" value="Unassembled WGS sequence"/>
</dbReference>
<dbReference type="STRING" id="106549.A0A540L515"/>
<evidence type="ECO:0000313" key="4">
    <source>
        <dbReference type="Proteomes" id="UP000315295"/>
    </source>
</evidence>
<sequence>MRTPLCMLPGFFTIQCFAHVAEHNRASVLELESVKLDADGLSRASFRKGFVFGMATSVYQVEGMDNKEGRGPSIWDAFVKIPRIIVNNDLITADPYLNFSLGIEPHLNFSYGRLIRDEADGSYHSGPIHHISFHLHNDFGVGIDSADSVLCYAFSPPKTKKQRLMMMINYVCKQYMLLISLAIQLMLSASCPKHLLINWEDGVSVAIRMVVNGSITVPPSPVFTEALKFQNPLPNGCSRTPWRMLAKPSSSLTSMGGHNGGGKRRRGLGRLRVASDGSPSTHTVADDYYTVLGLLPDETKYGQRGLHTLCSAAQQQ</sequence>
<protein>
    <recommendedName>
        <fullName evidence="5">Beta-glucosidase</fullName>
    </recommendedName>
</protein>
<dbReference type="InterPro" id="IPR001360">
    <property type="entry name" value="Glyco_hydro_1"/>
</dbReference>
<accession>A0A540L515</accession>
<comment type="caution">
    <text evidence="3">The sequence shown here is derived from an EMBL/GenBank/DDBJ whole genome shotgun (WGS) entry which is preliminary data.</text>
</comment>
<dbReference type="SUPFAM" id="SSF51445">
    <property type="entry name" value="(Trans)glycosidases"/>
    <property type="match status" value="1"/>
</dbReference>
<name>A0A540L515_MALBA</name>
<evidence type="ECO:0000313" key="3">
    <source>
        <dbReference type="EMBL" id="TQD81573.1"/>
    </source>
</evidence>
<organism evidence="3 4">
    <name type="scientific">Malus baccata</name>
    <name type="common">Siberian crab apple</name>
    <name type="synonym">Pyrus baccata</name>
    <dbReference type="NCBI Taxonomy" id="106549"/>
    <lineage>
        <taxon>Eukaryota</taxon>
        <taxon>Viridiplantae</taxon>
        <taxon>Streptophyta</taxon>
        <taxon>Embryophyta</taxon>
        <taxon>Tracheophyta</taxon>
        <taxon>Spermatophyta</taxon>
        <taxon>Magnoliopsida</taxon>
        <taxon>eudicotyledons</taxon>
        <taxon>Gunneridae</taxon>
        <taxon>Pentapetalae</taxon>
        <taxon>rosids</taxon>
        <taxon>fabids</taxon>
        <taxon>Rosales</taxon>
        <taxon>Rosaceae</taxon>
        <taxon>Amygdaloideae</taxon>
        <taxon>Maleae</taxon>
        <taxon>Malus</taxon>
    </lineage>
</organism>
<comment type="similarity">
    <text evidence="1">Belongs to the glycosyl hydrolase 1 family.</text>
</comment>
<evidence type="ECO:0000256" key="2">
    <source>
        <dbReference type="SAM" id="MobiDB-lite"/>
    </source>
</evidence>
<keyword evidence="4" id="KW-1185">Reference proteome</keyword>
<dbReference type="Gene3D" id="3.20.20.80">
    <property type="entry name" value="Glycosidases"/>
    <property type="match status" value="1"/>
</dbReference>
<dbReference type="EMBL" id="VIEB01000759">
    <property type="protein sequence ID" value="TQD81573.1"/>
    <property type="molecule type" value="Genomic_DNA"/>
</dbReference>
<evidence type="ECO:0008006" key="5">
    <source>
        <dbReference type="Google" id="ProtNLM"/>
    </source>
</evidence>
<reference evidence="3 4" key="1">
    <citation type="journal article" date="2019" name="G3 (Bethesda)">
        <title>Sequencing of a Wild Apple (Malus baccata) Genome Unravels the Differences Between Cultivated and Wild Apple Species Regarding Disease Resistance and Cold Tolerance.</title>
        <authorList>
            <person name="Chen X."/>
        </authorList>
    </citation>
    <scope>NUCLEOTIDE SEQUENCE [LARGE SCALE GENOMIC DNA]</scope>
    <source>
        <strain evidence="4">cv. Shandingzi</strain>
        <tissue evidence="3">Leaves</tissue>
    </source>
</reference>
<feature type="region of interest" description="Disordered" evidence="2">
    <location>
        <begin position="249"/>
        <end position="281"/>
    </location>
</feature>